<evidence type="ECO:0000313" key="1">
    <source>
        <dbReference type="EMBL" id="PLW33826.1"/>
    </source>
</evidence>
<sequence length="143" mass="15279">MVVEYLVTKQAACSTGRYNSLLGDQVFYLPVEQAACLARGIVPARRAGSLLGEEVLWYLPVKKVAHSTYPSSRQPAWRGGTNSTASLPGQHWTCPSSRQPAQRAGIVTARQAGIVPARRAGSLLGGQVVLYLPVEQAAFSAGR</sequence>
<organism evidence="1 2">
    <name type="scientific">Puccinia coronata f. sp. avenae</name>
    <dbReference type="NCBI Taxonomy" id="200324"/>
    <lineage>
        <taxon>Eukaryota</taxon>
        <taxon>Fungi</taxon>
        <taxon>Dikarya</taxon>
        <taxon>Basidiomycota</taxon>
        <taxon>Pucciniomycotina</taxon>
        <taxon>Pucciniomycetes</taxon>
        <taxon>Pucciniales</taxon>
        <taxon>Pucciniaceae</taxon>
        <taxon>Puccinia</taxon>
    </lineage>
</organism>
<reference evidence="1 2" key="1">
    <citation type="submission" date="2017-11" db="EMBL/GenBank/DDBJ databases">
        <title>De novo assembly and phasing of dikaryotic genomes from two isolates of Puccinia coronata f. sp. avenae, the causal agent of oat crown rust.</title>
        <authorList>
            <person name="Miller M.E."/>
            <person name="Zhang Y."/>
            <person name="Omidvar V."/>
            <person name="Sperschneider J."/>
            <person name="Schwessinger B."/>
            <person name="Raley C."/>
            <person name="Palmer J.M."/>
            <person name="Garnica D."/>
            <person name="Upadhyaya N."/>
            <person name="Rathjen J."/>
            <person name="Taylor J.M."/>
            <person name="Park R.F."/>
            <person name="Dodds P.N."/>
            <person name="Hirsch C.D."/>
            <person name="Kianian S.F."/>
            <person name="Figueroa M."/>
        </authorList>
    </citation>
    <scope>NUCLEOTIDE SEQUENCE [LARGE SCALE GENOMIC DNA]</scope>
    <source>
        <strain evidence="1">12SD80</strain>
    </source>
</reference>
<accession>A0A2N5U7X9</accession>
<dbReference type="Proteomes" id="UP000235392">
    <property type="component" value="Unassembled WGS sequence"/>
</dbReference>
<proteinExistence type="predicted"/>
<dbReference type="EMBL" id="PGCI01000211">
    <property type="protein sequence ID" value="PLW33826.1"/>
    <property type="molecule type" value="Genomic_DNA"/>
</dbReference>
<comment type="caution">
    <text evidence="1">The sequence shown here is derived from an EMBL/GenBank/DDBJ whole genome shotgun (WGS) entry which is preliminary data.</text>
</comment>
<protein>
    <submittedName>
        <fullName evidence="1">Uncharacterized protein</fullName>
    </submittedName>
</protein>
<name>A0A2N5U7X9_9BASI</name>
<dbReference type="AlphaFoldDB" id="A0A2N5U7X9"/>
<gene>
    <name evidence="1" type="ORF">PCASD_15881</name>
</gene>
<evidence type="ECO:0000313" key="2">
    <source>
        <dbReference type="Proteomes" id="UP000235392"/>
    </source>
</evidence>